<proteinExistence type="inferred from homology"/>
<comment type="subcellular location">
    <subcellularLocation>
        <location evidence="1">Membrane</location>
        <topology evidence="1">Multi-pass membrane protein</topology>
    </subcellularLocation>
</comment>
<accession>A0ABT2ENK7</accession>
<comment type="caution">
    <text evidence="8">The sequence shown here is derived from an EMBL/GenBank/DDBJ whole genome shotgun (WGS) entry which is preliminary data.</text>
</comment>
<dbReference type="Pfam" id="PF03741">
    <property type="entry name" value="TerC"/>
    <property type="match status" value="1"/>
</dbReference>
<keyword evidence="9" id="KW-1185">Reference proteome</keyword>
<gene>
    <name evidence="8" type="ORF">M2350_001948</name>
</gene>
<sequence>MTEPIWAWAVFLLVVFVMLMVDLGVFHRKAHVLSMEEAAIWSTVWVVVSLVFNAVVWVWLGHQRALEFFTGYLVEKALSADNIFVFAVLFNYFAVPPEYRHRVLFWGVLGAIVFRLTFILAGTALLKKFHWVVYIFGIIVIVSGIKLLMRKEEEIHPERNPVLRLARRFLPITPNYHGQKFFVRLDGKFMATPLMLVLLVVESTDIVFAIDSIPAIFAITRDPFIVFTSNVCAILGLRALYFLLEGMIRLFRYLDEGLAVILVFIGIKMLVSEFYKIPTWVALGFVAAVLAITIVSSLIAERKEKVEAEGLEVQFNPNPEGRGKDKSSREEKP</sequence>
<evidence type="ECO:0000256" key="3">
    <source>
        <dbReference type="ARBA" id="ARBA00022692"/>
    </source>
</evidence>
<feature type="transmembrane region" description="Helical" evidence="7">
    <location>
        <begin position="72"/>
        <end position="94"/>
    </location>
</feature>
<feature type="transmembrane region" description="Helical" evidence="7">
    <location>
        <begin position="38"/>
        <end position="60"/>
    </location>
</feature>
<feature type="transmembrane region" description="Helical" evidence="7">
    <location>
        <begin position="103"/>
        <end position="125"/>
    </location>
</feature>
<keyword evidence="3 7" id="KW-0812">Transmembrane</keyword>
<dbReference type="InterPro" id="IPR022369">
    <property type="entry name" value="Integral_membrane_TerC_rswitch"/>
</dbReference>
<feature type="region of interest" description="Disordered" evidence="6">
    <location>
        <begin position="310"/>
        <end position="333"/>
    </location>
</feature>
<dbReference type="NCBIfam" id="TIGR03718">
    <property type="entry name" value="R_switched_Alx"/>
    <property type="match status" value="1"/>
</dbReference>
<keyword evidence="4 7" id="KW-1133">Transmembrane helix</keyword>
<feature type="transmembrane region" description="Helical" evidence="7">
    <location>
        <begin position="131"/>
        <end position="149"/>
    </location>
</feature>
<evidence type="ECO:0000256" key="2">
    <source>
        <dbReference type="ARBA" id="ARBA00007511"/>
    </source>
</evidence>
<evidence type="ECO:0000256" key="1">
    <source>
        <dbReference type="ARBA" id="ARBA00004141"/>
    </source>
</evidence>
<protein>
    <submittedName>
        <fullName evidence="8">Tellurite resistance protein TerC</fullName>
    </submittedName>
</protein>
<dbReference type="Proteomes" id="UP001204798">
    <property type="component" value="Unassembled WGS sequence"/>
</dbReference>
<evidence type="ECO:0000256" key="4">
    <source>
        <dbReference type="ARBA" id="ARBA00022989"/>
    </source>
</evidence>
<keyword evidence="5 7" id="KW-0472">Membrane</keyword>
<dbReference type="RefSeq" id="WP_259096041.1">
    <property type="nucleotide sequence ID" value="NZ_CP130454.1"/>
</dbReference>
<comment type="similarity">
    <text evidence="2">Belongs to the TerC family.</text>
</comment>
<dbReference type="InterPro" id="IPR005496">
    <property type="entry name" value="Integral_membrane_TerC"/>
</dbReference>
<feature type="transmembrane region" description="Helical" evidence="7">
    <location>
        <begin position="253"/>
        <end position="271"/>
    </location>
</feature>
<feature type="transmembrane region" description="Helical" evidence="7">
    <location>
        <begin position="277"/>
        <end position="300"/>
    </location>
</feature>
<name>A0ABT2ENK7_9BACT</name>
<evidence type="ECO:0000256" key="7">
    <source>
        <dbReference type="SAM" id="Phobius"/>
    </source>
</evidence>
<feature type="transmembrane region" description="Helical" evidence="7">
    <location>
        <begin position="224"/>
        <end position="244"/>
    </location>
</feature>
<reference evidence="8 9" key="1">
    <citation type="submission" date="2022-08" db="EMBL/GenBank/DDBJ databases">
        <title>Bacterial and archaeal communities from various locations to study Microbial Dark Matter (Phase II).</title>
        <authorList>
            <person name="Stepanauskas R."/>
        </authorList>
    </citation>
    <scope>NUCLEOTIDE SEQUENCE [LARGE SCALE GENOMIC DNA]</scope>
    <source>
        <strain evidence="8 9">PD1</strain>
    </source>
</reference>
<feature type="transmembrane region" description="Helical" evidence="7">
    <location>
        <begin position="194"/>
        <end position="218"/>
    </location>
</feature>
<feature type="transmembrane region" description="Helical" evidence="7">
    <location>
        <begin position="6"/>
        <end position="26"/>
    </location>
</feature>
<organism evidence="8 9">
    <name type="scientific">Candidatus Fervidibacter sacchari</name>
    <dbReference type="NCBI Taxonomy" id="1448929"/>
    <lineage>
        <taxon>Bacteria</taxon>
        <taxon>Candidatus Fervidibacterota</taxon>
        <taxon>Candidatus Fervidibacter</taxon>
    </lineage>
</organism>
<evidence type="ECO:0000256" key="5">
    <source>
        <dbReference type="ARBA" id="ARBA00023136"/>
    </source>
</evidence>
<evidence type="ECO:0000256" key="6">
    <source>
        <dbReference type="SAM" id="MobiDB-lite"/>
    </source>
</evidence>
<feature type="compositionally biased region" description="Basic and acidic residues" evidence="6">
    <location>
        <begin position="321"/>
        <end position="333"/>
    </location>
</feature>
<evidence type="ECO:0000313" key="8">
    <source>
        <dbReference type="EMBL" id="MCS3919535.1"/>
    </source>
</evidence>
<evidence type="ECO:0000313" key="9">
    <source>
        <dbReference type="Proteomes" id="UP001204798"/>
    </source>
</evidence>
<dbReference type="PANTHER" id="PTHR30238:SF0">
    <property type="entry name" value="THYLAKOID MEMBRANE PROTEIN TERC, CHLOROPLASTIC"/>
    <property type="match status" value="1"/>
</dbReference>
<dbReference type="PANTHER" id="PTHR30238">
    <property type="entry name" value="MEMBRANE BOUND PREDICTED REDOX MODULATOR"/>
    <property type="match status" value="1"/>
</dbReference>
<dbReference type="EMBL" id="JANUCP010000003">
    <property type="protein sequence ID" value="MCS3919535.1"/>
    <property type="molecule type" value="Genomic_DNA"/>
</dbReference>